<keyword evidence="5" id="KW-1185">Reference proteome</keyword>
<dbReference type="CDD" id="cd13654">
    <property type="entry name" value="PBP2_phosphate_like_2"/>
    <property type="match status" value="1"/>
</dbReference>
<evidence type="ECO:0000256" key="1">
    <source>
        <dbReference type="ARBA" id="ARBA00022448"/>
    </source>
</evidence>
<evidence type="ECO:0000313" key="4">
    <source>
        <dbReference type="EMBL" id="MFC4988139.1"/>
    </source>
</evidence>
<accession>A0ABD5QEW5</accession>
<dbReference type="InterPro" id="IPR024370">
    <property type="entry name" value="PBP_domain"/>
</dbReference>
<dbReference type="RefSeq" id="WP_114578059.1">
    <property type="nucleotide sequence ID" value="NZ_JAIVEF010000001.1"/>
</dbReference>
<dbReference type="Gene3D" id="3.40.190.10">
    <property type="entry name" value="Periplasmic binding protein-like II"/>
    <property type="match status" value="2"/>
</dbReference>
<reference evidence="4 5" key="1">
    <citation type="journal article" date="2019" name="Int. J. Syst. Evol. Microbiol.">
        <title>The Global Catalogue of Microorganisms (GCM) 10K type strain sequencing project: providing services to taxonomists for standard genome sequencing and annotation.</title>
        <authorList>
            <consortium name="The Broad Institute Genomics Platform"/>
            <consortium name="The Broad Institute Genome Sequencing Center for Infectious Disease"/>
            <person name="Wu L."/>
            <person name="Ma J."/>
        </authorList>
    </citation>
    <scope>NUCLEOTIDE SEQUENCE [LARGE SCALE GENOMIC DNA]</scope>
    <source>
        <strain evidence="4 5">CGMCC 1.15824</strain>
    </source>
</reference>
<evidence type="ECO:0000313" key="5">
    <source>
        <dbReference type="Proteomes" id="UP001595925"/>
    </source>
</evidence>
<dbReference type="EMBL" id="JBHSJG010000036">
    <property type="protein sequence ID" value="MFC4988139.1"/>
    <property type="molecule type" value="Genomic_DNA"/>
</dbReference>
<dbReference type="Proteomes" id="UP001595925">
    <property type="component" value="Unassembled WGS sequence"/>
</dbReference>
<keyword evidence="1" id="KW-0813">Transport</keyword>
<sequence>MVREPTSGGGRGVSRRGFLAVAGAGATAGLSGCLGSNPIAAVGGDPREVAIAGSSTVFPVAEAIAAAFDEERSDVTVSISQTGSGGGFSNFFCPGMTDLNNASREISEGEIEQCGDNGITPIEFTVATDALTVVVNPEADWIDCLTVDELREIWRADGAQRWSDVREEWPDEEFEFYGADTTSGTFDYFVEAVIGEDANHRSNYYATERDRTIVQGVQGNRHAIGYFGFSFYSENPDSIKAVAIDAGDGCVSPSLETAMNGEYTPLARPLFTYAAQQSLAEPEVRDFVRFFIERAATDIVSEVGYVPITEEVRDENLQRLEEAVAEVTG</sequence>
<dbReference type="PROSITE" id="PS51257">
    <property type="entry name" value="PROKAR_LIPOPROTEIN"/>
    <property type="match status" value="1"/>
</dbReference>
<keyword evidence="2" id="KW-0732">Signal</keyword>
<protein>
    <submittedName>
        <fullName evidence="4">PstS family phosphate ABC transporter substrate-binding protein</fullName>
    </submittedName>
</protein>
<comment type="caution">
    <text evidence="4">The sequence shown here is derived from an EMBL/GenBank/DDBJ whole genome shotgun (WGS) entry which is preliminary data.</text>
</comment>
<feature type="domain" description="PBP" evidence="3">
    <location>
        <begin position="44"/>
        <end position="292"/>
    </location>
</feature>
<dbReference type="InterPro" id="IPR050811">
    <property type="entry name" value="Phosphate_ABC_transporter"/>
</dbReference>
<proteinExistence type="predicted"/>
<gene>
    <name evidence="4" type="ORF">ACFPFO_10305</name>
</gene>
<dbReference type="InterPro" id="IPR006311">
    <property type="entry name" value="TAT_signal"/>
</dbReference>
<dbReference type="PANTHER" id="PTHR30570">
    <property type="entry name" value="PERIPLASMIC PHOSPHATE BINDING COMPONENT OF PHOSPHATE ABC TRANSPORTER"/>
    <property type="match status" value="1"/>
</dbReference>
<dbReference type="PANTHER" id="PTHR30570:SF1">
    <property type="entry name" value="PHOSPHATE-BINDING PROTEIN PSTS"/>
    <property type="match status" value="1"/>
</dbReference>
<dbReference type="AlphaFoldDB" id="A0ABD5QEW5"/>
<dbReference type="SUPFAM" id="SSF53850">
    <property type="entry name" value="Periplasmic binding protein-like II"/>
    <property type="match status" value="1"/>
</dbReference>
<dbReference type="InterPro" id="IPR011862">
    <property type="entry name" value="Phos-bd"/>
</dbReference>
<dbReference type="PROSITE" id="PS51318">
    <property type="entry name" value="TAT"/>
    <property type="match status" value="1"/>
</dbReference>
<evidence type="ECO:0000259" key="3">
    <source>
        <dbReference type="Pfam" id="PF12849"/>
    </source>
</evidence>
<dbReference type="NCBIfam" id="TIGR02136">
    <property type="entry name" value="ptsS_2"/>
    <property type="match status" value="1"/>
</dbReference>
<name>A0ABD5QEW5_9EURY</name>
<organism evidence="4 5">
    <name type="scientific">Saliphagus infecundisoli</name>
    <dbReference type="NCBI Taxonomy" id="1849069"/>
    <lineage>
        <taxon>Archaea</taxon>
        <taxon>Methanobacteriati</taxon>
        <taxon>Methanobacteriota</taxon>
        <taxon>Stenosarchaea group</taxon>
        <taxon>Halobacteria</taxon>
        <taxon>Halobacteriales</taxon>
        <taxon>Natrialbaceae</taxon>
        <taxon>Saliphagus</taxon>
    </lineage>
</organism>
<dbReference type="Pfam" id="PF12849">
    <property type="entry name" value="PBP_like_2"/>
    <property type="match status" value="1"/>
</dbReference>
<evidence type="ECO:0000256" key="2">
    <source>
        <dbReference type="ARBA" id="ARBA00022729"/>
    </source>
</evidence>